<evidence type="ECO:0000313" key="2">
    <source>
        <dbReference type="EMBL" id="APY01396.1"/>
    </source>
</evidence>
<protein>
    <recommendedName>
        <fullName evidence="1">DUF6705 domain-containing protein</fullName>
    </recommendedName>
</protein>
<reference evidence="2 3" key="1">
    <citation type="submission" date="2017-01" db="EMBL/GenBank/DDBJ databases">
        <title>Complete genome of Lacinutrix venerupis DOK2-8 isolated from seawater in Dokdo.</title>
        <authorList>
            <person name="Chi W.-J."/>
            <person name="Kim J.H."/>
        </authorList>
    </citation>
    <scope>NUCLEOTIDE SEQUENCE [LARGE SCALE GENOMIC DNA]</scope>
    <source>
        <strain evidence="2 3">DOK2-8</strain>
    </source>
</reference>
<gene>
    <name evidence="2" type="ORF">BWR22_14155</name>
</gene>
<dbReference type="AlphaFoldDB" id="A0AAC9LME7"/>
<keyword evidence="3" id="KW-1185">Reference proteome</keyword>
<proteinExistence type="predicted"/>
<organism evidence="2 3">
    <name type="scientific">Lacinutrix venerupis</name>
    <dbReference type="NCBI Taxonomy" id="1486034"/>
    <lineage>
        <taxon>Bacteria</taxon>
        <taxon>Pseudomonadati</taxon>
        <taxon>Bacteroidota</taxon>
        <taxon>Flavobacteriia</taxon>
        <taxon>Flavobacteriales</taxon>
        <taxon>Flavobacteriaceae</taxon>
        <taxon>Lacinutrix</taxon>
    </lineage>
</organism>
<feature type="domain" description="DUF6705" evidence="1">
    <location>
        <begin position="1"/>
        <end position="208"/>
    </location>
</feature>
<accession>A0AAC9LME7</accession>
<sequence length="208" mass="23910">MKNILYTMVLTFTFLSCKAQSTIIGLYEGNEYGKTENAYYKDTNNDFNKFIGTWKHTNGNEEFTIILKKKTQIMFTYNNKTFYEDVIYGEYKYVDANGVELVNTLSNIDSAFTSLSDYKIFGNTILNKYYAPVCNDCTEDEKRVKLVIIDPLRDYLSIRIVLRTVPNATNPNINDVKLVFTGGGWSDVPEGQPTTTRIPTNNFRLIKQ</sequence>
<dbReference type="EMBL" id="CP019352">
    <property type="protein sequence ID" value="APY01396.1"/>
    <property type="molecule type" value="Genomic_DNA"/>
</dbReference>
<evidence type="ECO:0000259" key="1">
    <source>
        <dbReference type="Pfam" id="PF20448"/>
    </source>
</evidence>
<dbReference type="PROSITE" id="PS51257">
    <property type="entry name" value="PROKAR_LIPOPROTEIN"/>
    <property type="match status" value="1"/>
</dbReference>
<dbReference type="RefSeq" id="WP_076734298.1">
    <property type="nucleotide sequence ID" value="NZ_CP019352.1"/>
</dbReference>
<dbReference type="Proteomes" id="UP000187506">
    <property type="component" value="Chromosome"/>
</dbReference>
<dbReference type="Pfam" id="PF20448">
    <property type="entry name" value="DUF6705"/>
    <property type="match status" value="1"/>
</dbReference>
<evidence type="ECO:0000313" key="3">
    <source>
        <dbReference type="Proteomes" id="UP000187506"/>
    </source>
</evidence>
<name>A0AAC9LME7_9FLAO</name>
<dbReference type="KEGG" id="lvn:BWR22_14155"/>
<dbReference type="InterPro" id="IPR046551">
    <property type="entry name" value="DUF6705"/>
</dbReference>